<gene>
    <name evidence="2" type="ORF">X797_004797</name>
</gene>
<dbReference type="Proteomes" id="UP000030151">
    <property type="component" value="Unassembled WGS sequence"/>
</dbReference>
<name>A0A0A1UVU5_9HYPO</name>
<evidence type="ECO:0000313" key="2">
    <source>
        <dbReference type="EMBL" id="EXV01964.1"/>
    </source>
</evidence>
<dbReference type="Pfam" id="PF04419">
    <property type="entry name" value="SERF-like_N"/>
    <property type="match status" value="1"/>
</dbReference>
<reference evidence="2 3" key="1">
    <citation type="submission" date="2014-02" db="EMBL/GenBank/DDBJ databases">
        <title>The genome sequence of the entomopathogenic fungus Metarhizium robertsii ARSEF 2575.</title>
        <authorList>
            <person name="Giuliano Garisto Donzelli B."/>
            <person name="Roe B.A."/>
            <person name="Macmil S.L."/>
            <person name="Krasnoff S.B."/>
            <person name="Gibson D.M."/>
        </authorList>
    </citation>
    <scope>NUCLEOTIDE SEQUENCE [LARGE SCALE GENOMIC DNA]</scope>
    <source>
        <strain evidence="2 3">ARSEF 2575</strain>
    </source>
</reference>
<evidence type="ECO:0000313" key="3">
    <source>
        <dbReference type="Proteomes" id="UP000030151"/>
    </source>
</evidence>
<dbReference type="AlphaFoldDB" id="A0A0A1UVU5"/>
<accession>A0A0A1UVU5</accession>
<organism evidence="2 3">
    <name type="scientific">Metarhizium robertsii</name>
    <dbReference type="NCBI Taxonomy" id="568076"/>
    <lineage>
        <taxon>Eukaryota</taxon>
        <taxon>Fungi</taxon>
        <taxon>Dikarya</taxon>
        <taxon>Ascomycota</taxon>
        <taxon>Pezizomycotina</taxon>
        <taxon>Sordariomycetes</taxon>
        <taxon>Hypocreomycetidae</taxon>
        <taxon>Hypocreales</taxon>
        <taxon>Clavicipitaceae</taxon>
        <taxon>Metarhizium</taxon>
    </lineage>
</organism>
<dbReference type="InterPro" id="IPR007513">
    <property type="entry name" value="SERF-like_N"/>
</dbReference>
<feature type="domain" description="Small EDRK-rich factor-like N-terminal" evidence="1">
    <location>
        <begin position="143"/>
        <end position="168"/>
    </location>
</feature>
<dbReference type="OrthoDB" id="370932at2759"/>
<dbReference type="EMBL" id="JELW01000006">
    <property type="protein sequence ID" value="EXV01964.1"/>
    <property type="molecule type" value="Genomic_DNA"/>
</dbReference>
<sequence length="202" mass="22315">MITQWVAEKGGHGRAEQIFPRPFNVGLIAYQLAAISIPLAPTQALLPPAHFYFVFRRQLLDPTIFCWPISSSTQSRIPHQPAISHPITDLAGTRHTRRRASSYLFNFSSNPDTPRSRGIFGPRPDSHSYTSSASTYQGILAKMGNGAKAQQKRERNAKDGKVAKSQLKVICKATFLSTTKGPAYVPTHSLAFDVVLIPIPFK</sequence>
<dbReference type="HOGENOM" id="CLU_1354916_0_0_1"/>
<comment type="caution">
    <text evidence="2">The sequence shown here is derived from an EMBL/GenBank/DDBJ whole genome shotgun (WGS) entry which is preliminary data.</text>
</comment>
<proteinExistence type="predicted"/>
<evidence type="ECO:0000259" key="1">
    <source>
        <dbReference type="Pfam" id="PF04419"/>
    </source>
</evidence>
<dbReference type="SUPFAM" id="SSF118359">
    <property type="entry name" value="Expressed protein At2g23090/F21P24.15"/>
    <property type="match status" value="1"/>
</dbReference>
<protein>
    <submittedName>
        <fullName evidence="2">4F5 protein family protein</fullName>
    </submittedName>
</protein>